<keyword evidence="1" id="KW-0732">Signal</keyword>
<dbReference type="STRING" id="85968.GCA_900073015_01466"/>
<accession>A0A2G5PHC8</accession>
<gene>
    <name evidence="2" type="ORF">CQY22_001905</name>
</gene>
<comment type="caution">
    <text evidence="2">The sequence shown here is derived from an EMBL/GenBank/DDBJ whole genome shotgun (WGS) entry which is preliminary data.</text>
</comment>
<evidence type="ECO:0000313" key="3">
    <source>
        <dbReference type="Proteomes" id="UP000230551"/>
    </source>
</evidence>
<protein>
    <submittedName>
        <fullName evidence="2">Uncharacterized protein</fullName>
    </submittedName>
</protein>
<dbReference type="OrthoDB" id="4639409at2"/>
<proteinExistence type="predicted"/>
<reference evidence="2 3" key="1">
    <citation type="journal article" date="2017" name="Infect. Genet. Evol.">
        <title>The new phylogeny of the genus Mycobacterium: The old and the news.</title>
        <authorList>
            <person name="Tortoli E."/>
            <person name="Fedrizzi T."/>
            <person name="Meehan C.J."/>
            <person name="Trovato A."/>
            <person name="Grottola A."/>
            <person name="Giacobazzi E."/>
            <person name="Serpini G.F."/>
            <person name="Tagliazucchi S."/>
            <person name="Fabio A."/>
            <person name="Bettua C."/>
            <person name="Bertorelli R."/>
            <person name="Frascaro F."/>
            <person name="De Sanctis V."/>
            <person name="Pecorari M."/>
            <person name="Jousson O."/>
            <person name="Segata N."/>
            <person name="Cirillo D.M."/>
        </authorList>
    </citation>
    <scope>NUCLEOTIDE SEQUENCE [LARGE SCALE GENOMIC DNA]</scope>
    <source>
        <strain evidence="2 3">CIP1034565</strain>
    </source>
</reference>
<dbReference type="AlphaFoldDB" id="A0A2G5PHC8"/>
<evidence type="ECO:0000256" key="1">
    <source>
        <dbReference type="SAM" id="SignalP"/>
    </source>
</evidence>
<dbReference type="RefSeq" id="WP_090588072.1">
    <property type="nucleotide sequence ID" value="NZ_CP104302.1"/>
</dbReference>
<sequence>MNARWLWAAVLAAPYAMFAVTTPIAAADDPIPICPVNQPSYYNGQPCAPQPCQAPYQQGMMPPCVMPVTQVCPPNMTSYYNGQPCVPQPCTPPYAPGVPPCMMPVATQPF</sequence>
<dbReference type="EMBL" id="PDCN02000001">
    <property type="protein sequence ID" value="PIB77712.1"/>
    <property type="molecule type" value="Genomic_DNA"/>
</dbReference>
<evidence type="ECO:0000313" key="2">
    <source>
        <dbReference type="EMBL" id="PIB77712.1"/>
    </source>
</evidence>
<feature type="signal peptide" evidence="1">
    <location>
        <begin position="1"/>
        <end position="26"/>
    </location>
</feature>
<dbReference type="Proteomes" id="UP000230551">
    <property type="component" value="Unassembled WGS sequence"/>
</dbReference>
<keyword evidence="3" id="KW-1185">Reference proteome</keyword>
<organism evidence="2 3">
    <name type="scientific">Mycolicibacterium brumae</name>
    <dbReference type="NCBI Taxonomy" id="85968"/>
    <lineage>
        <taxon>Bacteria</taxon>
        <taxon>Bacillati</taxon>
        <taxon>Actinomycetota</taxon>
        <taxon>Actinomycetes</taxon>
        <taxon>Mycobacteriales</taxon>
        <taxon>Mycobacteriaceae</taxon>
        <taxon>Mycolicibacterium</taxon>
    </lineage>
</organism>
<name>A0A2G5PHC8_9MYCO</name>
<feature type="chain" id="PRO_5013969338" evidence="1">
    <location>
        <begin position="27"/>
        <end position="110"/>
    </location>
</feature>